<dbReference type="SUPFAM" id="SSF53218">
    <property type="entry name" value="Molybdenum cofactor biosynthesis proteins"/>
    <property type="match status" value="1"/>
</dbReference>
<dbReference type="EMBL" id="JAMZFW010000004">
    <property type="protein sequence ID" value="MCP1101559.1"/>
    <property type="molecule type" value="Genomic_DNA"/>
</dbReference>
<evidence type="ECO:0000259" key="2">
    <source>
        <dbReference type="SMART" id="SM00852"/>
    </source>
</evidence>
<dbReference type="NCBIfam" id="TIGR00200">
    <property type="entry name" value="cinA_nterm"/>
    <property type="match status" value="1"/>
</dbReference>
<dbReference type="CDD" id="cd00885">
    <property type="entry name" value="cinA"/>
    <property type="match status" value="1"/>
</dbReference>
<dbReference type="InterPro" id="IPR008135">
    <property type="entry name" value="Competence-induced_CinA"/>
</dbReference>
<dbReference type="Pfam" id="PF02464">
    <property type="entry name" value="CinA"/>
    <property type="match status" value="1"/>
</dbReference>
<evidence type="ECO:0000256" key="1">
    <source>
        <dbReference type="HAMAP-Rule" id="MF_00226"/>
    </source>
</evidence>
<keyword evidence="4" id="KW-1185">Reference proteome</keyword>
<dbReference type="NCBIfam" id="TIGR00199">
    <property type="entry name" value="PncC_domain"/>
    <property type="match status" value="1"/>
</dbReference>
<name>A0ABT1E7G7_9FIRM</name>
<reference evidence="3 4" key="1">
    <citation type="journal article" date="2022" name="Genome Biol. Evol.">
        <title>Host diet, physiology and behaviors set the stage for Lachnospiraceae cladogenesis.</title>
        <authorList>
            <person name="Vera-Ponce De Leon A."/>
            <person name="Schneider M."/>
            <person name="Jahnes B.C."/>
            <person name="Sadowski V."/>
            <person name="Camuy-Velez L.A."/>
            <person name="Duan J."/>
            <person name="Sabree Z.L."/>
        </authorList>
    </citation>
    <scope>NUCLEOTIDE SEQUENCE [LARGE SCALE GENOMIC DNA]</scope>
    <source>
        <strain evidence="3 4">PAL113</strain>
    </source>
</reference>
<gene>
    <name evidence="1" type="primary">cinA</name>
    <name evidence="3" type="ORF">NK125_03915</name>
</gene>
<dbReference type="Gene3D" id="3.90.950.20">
    <property type="entry name" value="CinA-like"/>
    <property type="match status" value="1"/>
</dbReference>
<dbReference type="Pfam" id="PF00994">
    <property type="entry name" value="MoCF_biosynth"/>
    <property type="match status" value="1"/>
</dbReference>
<dbReference type="SMART" id="SM00852">
    <property type="entry name" value="MoCF_biosynth"/>
    <property type="match status" value="1"/>
</dbReference>
<protein>
    <recommendedName>
        <fullName evidence="1">Putative competence-damage inducible protein</fullName>
    </recommendedName>
</protein>
<sequence>MVVELISVGTEILIGSIVNTNAAYLAEKCAALGLSCYHQSVVGDNRGRLEESVKVALNRSDIVILSGGLGPTEDDLTKDVVAQAMGLPMVEDAHSKERIQKYFDKIGAKDITSNNWRQAMIPEGSIVVDNHNGTAPGIIVEKDGKTAILLPGPPGEIRPMFERDIQVYLENLQELRFFSYMIKVTEIGESKAEMMIKDLIDKQTNPTIAPYAKIGEVHFRITTSAKNQEEATEIMRPTVEELFRRFGDKIFTTKEEETLEEVVVHLLEEKKYKIAAAESCTGGLFMGRLINVSGASNVVGESYITYSNEAKERLLGVSKETLEKHGAVSEETAMEMAIGAAKRAHADVGVGITGIAGPTGGTDEKPVGLIFIGCFIKGKTEVFRFQLRGNREKNRDNGVVKALTVLRQCLINGKE</sequence>
<evidence type="ECO:0000313" key="3">
    <source>
        <dbReference type="EMBL" id="MCP1101559.1"/>
    </source>
</evidence>
<comment type="caution">
    <text evidence="3">The sequence shown here is derived from an EMBL/GenBank/DDBJ whole genome shotgun (WGS) entry which is preliminary data.</text>
</comment>
<dbReference type="InterPro" id="IPR008136">
    <property type="entry name" value="CinA_C"/>
</dbReference>
<dbReference type="PIRSF" id="PIRSF006728">
    <property type="entry name" value="CinA"/>
    <property type="match status" value="1"/>
</dbReference>
<dbReference type="InterPro" id="IPR036653">
    <property type="entry name" value="CinA-like_C"/>
</dbReference>
<dbReference type="HAMAP" id="MF_00226_B">
    <property type="entry name" value="CinA_B"/>
    <property type="match status" value="1"/>
</dbReference>
<dbReference type="Pfam" id="PF18146">
    <property type="entry name" value="CinA_KH"/>
    <property type="match status" value="1"/>
</dbReference>
<dbReference type="InterPro" id="IPR001453">
    <property type="entry name" value="MoaB/Mog_dom"/>
</dbReference>
<dbReference type="Gene3D" id="3.40.980.10">
    <property type="entry name" value="MoaB/Mog-like domain"/>
    <property type="match status" value="1"/>
</dbReference>
<feature type="domain" description="MoaB/Mog" evidence="2">
    <location>
        <begin position="4"/>
        <end position="172"/>
    </location>
</feature>
<evidence type="ECO:0000313" key="4">
    <source>
        <dbReference type="Proteomes" id="UP001523566"/>
    </source>
</evidence>
<proteinExistence type="inferred from homology"/>
<dbReference type="PANTHER" id="PTHR13939:SF0">
    <property type="entry name" value="NMN AMIDOHYDROLASE-LIKE PROTEIN YFAY"/>
    <property type="match status" value="1"/>
</dbReference>
<dbReference type="NCBIfam" id="TIGR00177">
    <property type="entry name" value="molyb_syn"/>
    <property type="match status" value="1"/>
</dbReference>
<dbReference type="NCBIfam" id="NF001813">
    <property type="entry name" value="PRK00549.1"/>
    <property type="match status" value="1"/>
</dbReference>
<accession>A0ABT1E7G7</accession>
<organism evidence="3 4">
    <name type="scientific">Aequitasia blattaphilus</name>
    <dbReference type="NCBI Taxonomy" id="2949332"/>
    <lineage>
        <taxon>Bacteria</taxon>
        <taxon>Bacillati</taxon>
        <taxon>Bacillota</taxon>
        <taxon>Clostridia</taxon>
        <taxon>Lachnospirales</taxon>
        <taxon>Lachnospiraceae</taxon>
        <taxon>Aequitasia</taxon>
    </lineage>
</organism>
<dbReference type="SUPFAM" id="SSF142433">
    <property type="entry name" value="CinA-like"/>
    <property type="match status" value="1"/>
</dbReference>
<dbReference type="InterPro" id="IPR050101">
    <property type="entry name" value="CinA"/>
</dbReference>
<dbReference type="Proteomes" id="UP001523566">
    <property type="component" value="Unassembled WGS sequence"/>
</dbReference>
<dbReference type="PANTHER" id="PTHR13939">
    <property type="entry name" value="NICOTINAMIDE-NUCLEOTIDE AMIDOHYDROLASE PNCC"/>
    <property type="match status" value="1"/>
</dbReference>
<dbReference type="InterPro" id="IPR036425">
    <property type="entry name" value="MoaB/Mog-like_dom_sf"/>
</dbReference>
<dbReference type="InterPro" id="IPR041424">
    <property type="entry name" value="CinA_KH"/>
</dbReference>
<dbReference type="RefSeq" id="WP_262065346.1">
    <property type="nucleotide sequence ID" value="NZ_JAMXOD010000004.1"/>
</dbReference>
<comment type="similarity">
    <text evidence="1">Belongs to the CinA family.</text>
</comment>
<dbReference type="Gene3D" id="3.30.70.2860">
    <property type="match status" value="1"/>
</dbReference>